<dbReference type="Proteomes" id="UP000006051">
    <property type="component" value="Chromosome"/>
</dbReference>
<keyword evidence="2" id="KW-1185">Reference proteome</keyword>
<evidence type="ECO:0000313" key="2">
    <source>
        <dbReference type="Proteomes" id="UP000006051"/>
    </source>
</evidence>
<dbReference type="PATRIC" id="fig|867902.3.peg.542"/>
<dbReference type="GeneID" id="71569512"/>
<organism evidence="1 2">
    <name type="scientific">Ornithobacterium rhinotracheale (strain ATCC 51463 / DSM 15997 / CCUG 23171 / CIP 104009 / LMG 9086)</name>
    <dbReference type="NCBI Taxonomy" id="867902"/>
    <lineage>
        <taxon>Bacteria</taxon>
        <taxon>Pseudomonadati</taxon>
        <taxon>Bacteroidota</taxon>
        <taxon>Flavobacteriia</taxon>
        <taxon>Flavobacteriales</taxon>
        <taxon>Weeksellaceae</taxon>
        <taxon>Ornithobacterium</taxon>
    </lineage>
</organism>
<dbReference type="KEGG" id="orh:Ornrh_0557"/>
<dbReference type="InterPro" id="IPR045607">
    <property type="entry name" value="DUF6452"/>
</dbReference>
<dbReference type="RefSeq" id="WP_014790379.1">
    <property type="nucleotide sequence ID" value="NC_018016.1"/>
</dbReference>
<dbReference type="AlphaFoldDB" id="I3ZYH4"/>
<name>I3ZYH4_ORNRL</name>
<reference evidence="1 2" key="1">
    <citation type="submission" date="2012-06" db="EMBL/GenBank/DDBJ databases">
        <title>The complete genome of Ornithobacterium rhinotracheale DSM 15997.</title>
        <authorList>
            <consortium name="US DOE Joint Genome Institute (JGI-PGF)"/>
            <person name="Lucas S."/>
            <person name="Copeland A."/>
            <person name="Lapidus A."/>
            <person name="Goodwin L."/>
            <person name="Pitluck S."/>
            <person name="Peters L."/>
            <person name="Mikhailova N."/>
            <person name="Teshima H."/>
            <person name="Kyrpides N."/>
            <person name="Mavromatis K."/>
            <person name="Pagani I."/>
            <person name="Ivanova N."/>
            <person name="Ovchinnikova G."/>
            <person name="Zeytun A."/>
            <person name="Detter J.C."/>
            <person name="Han C."/>
            <person name="Land M."/>
            <person name="Hauser L."/>
            <person name="Markowitz V."/>
            <person name="Cheng J.-F."/>
            <person name="Hugenholtz P."/>
            <person name="Woyke T."/>
            <person name="Wu D."/>
            <person name="Lang E."/>
            <person name="Kopitz M."/>
            <person name="Brambilla E."/>
            <person name="Klenk H.-P."/>
            <person name="Eisen J.A."/>
        </authorList>
    </citation>
    <scope>NUCLEOTIDE SEQUENCE [LARGE SCALE GENOMIC DNA]</scope>
    <source>
        <strain evidence="2">ATCC 51463 / DSM 15997 / CCUG 23171 / LMG 9086</strain>
    </source>
</reference>
<dbReference type="GeneID" id="97257292"/>
<dbReference type="Pfam" id="PF20050">
    <property type="entry name" value="DUF6452"/>
    <property type="match status" value="1"/>
</dbReference>
<evidence type="ECO:0000313" key="1">
    <source>
        <dbReference type="EMBL" id="AFL96758.1"/>
    </source>
</evidence>
<gene>
    <name evidence="1" type="ordered locus">Ornrh_0557</name>
</gene>
<proteinExistence type="predicted"/>
<dbReference type="HOGENOM" id="CLU_134937_0_0_10"/>
<sequence length="160" mass="18166">MKKYILGIFLTMISGLIFWACEEDDICTENKTPELIIKLKNTTHPGETMDSLYVLRQDSKDEFTLIASGKGRDSISVPLPLKPSTETNLIFSRRKTTDQFLDVLKIKYKYSTEYVSKACGFKAVYSDLSATSSSHKFIKSIEILQHEVTDQNAAHILLTY</sequence>
<dbReference type="EMBL" id="CP003283">
    <property type="protein sequence ID" value="AFL96758.1"/>
    <property type="molecule type" value="Genomic_DNA"/>
</dbReference>
<protein>
    <submittedName>
        <fullName evidence="1">Uncharacterized protein</fullName>
    </submittedName>
</protein>
<accession>I3ZYH4</accession>
<dbReference type="STRING" id="867902.Ornrh_0557"/>